<accession>A0ACC2PCB4</accession>
<protein>
    <submittedName>
        <fullName evidence="1">Uncharacterized protein</fullName>
    </submittedName>
</protein>
<organism evidence="1 2">
    <name type="scientific">Eretmocerus hayati</name>
    <dbReference type="NCBI Taxonomy" id="131215"/>
    <lineage>
        <taxon>Eukaryota</taxon>
        <taxon>Metazoa</taxon>
        <taxon>Ecdysozoa</taxon>
        <taxon>Arthropoda</taxon>
        <taxon>Hexapoda</taxon>
        <taxon>Insecta</taxon>
        <taxon>Pterygota</taxon>
        <taxon>Neoptera</taxon>
        <taxon>Endopterygota</taxon>
        <taxon>Hymenoptera</taxon>
        <taxon>Apocrita</taxon>
        <taxon>Proctotrupomorpha</taxon>
        <taxon>Chalcidoidea</taxon>
        <taxon>Aphelinidae</taxon>
        <taxon>Aphelininae</taxon>
        <taxon>Eretmocerus</taxon>
    </lineage>
</organism>
<gene>
    <name evidence="1" type="ORF">QAD02_016734</name>
</gene>
<evidence type="ECO:0000313" key="2">
    <source>
        <dbReference type="Proteomes" id="UP001239111"/>
    </source>
</evidence>
<dbReference type="Proteomes" id="UP001239111">
    <property type="component" value="Chromosome 2"/>
</dbReference>
<name>A0ACC2PCB4_9HYME</name>
<comment type="caution">
    <text evidence="1">The sequence shown here is derived from an EMBL/GenBank/DDBJ whole genome shotgun (WGS) entry which is preliminary data.</text>
</comment>
<dbReference type="EMBL" id="CM056742">
    <property type="protein sequence ID" value="KAJ8680947.1"/>
    <property type="molecule type" value="Genomic_DNA"/>
</dbReference>
<proteinExistence type="predicted"/>
<sequence length="252" mass="28934">MAPKIDFQKNPESSDVTPSKIPSSPNELEVLYDSLMDASIDQEIYSYPTREPHSFKLLLSNLPSDTAKEFGFDTSILLTSSKNNITRMQMNMGGTDSVSGLRQGGPRLWLFVSSECNEKLEKIASEKLQEVKAREWLCLCTTPLMHREWAINPKILREWGIKFEIVPQYPGDVIYVPIFTYYQIIDVDNNVSESVIIGSIRWLKNASRFKICDCEDELVESLDIRPYEDLLRKNLLKSRMNSKKGSTRGRRK</sequence>
<evidence type="ECO:0000313" key="1">
    <source>
        <dbReference type="EMBL" id="KAJ8680947.1"/>
    </source>
</evidence>
<reference evidence="1" key="1">
    <citation type="submission" date="2023-04" db="EMBL/GenBank/DDBJ databases">
        <title>A chromosome-level genome assembly of the parasitoid wasp Eretmocerus hayati.</title>
        <authorList>
            <person name="Zhong Y."/>
            <person name="Liu S."/>
            <person name="Liu Y."/>
        </authorList>
    </citation>
    <scope>NUCLEOTIDE SEQUENCE</scope>
    <source>
        <strain evidence="1">ZJU_SS_LIU_2023</strain>
    </source>
</reference>
<keyword evidence="2" id="KW-1185">Reference proteome</keyword>